<dbReference type="InterPro" id="IPR011059">
    <property type="entry name" value="Metal-dep_hydrolase_composite"/>
</dbReference>
<dbReference type="Proteomes" id="UP000243739">
    <property type="component" value="Unassembled WGS sequence"/>
</dbReference>
<dbReference type="GO" id="GO:0008270">
    <property type="term" value="F:zinc ion binding"/>
    <property type="evidence" value="ECO:0007669"/>
    <property type="project" value="UniProtKB-UniRule"/>
</dbReference>
<feature type="binding site" evidence="7">
    <location>
        <position position="77"/>
    </location>
    <ligand>
        <name>4-imidazolone-5-propanoate</name>
        <dbReference type="ChEBI" id="CHEBI:77893"/>
    </ligand>
</feature>
<dbReference type="AlphaFoldDB" id="A0A1D2YTZ2"/>
<dbReference type="HAMAP" id="MF_00372">
    <property type="entry name" value="HutI"/>
    <property type="match status" value="1"/>
</dbReference>
<dbReference type="SUPFAM" id="SSF51338">
    <property type="entry name" value="Composite domain of metallo-dependent hydrolases"/>
    <property type="match status" value="1"/>
</dbReference>
<dbReference type="GO" id="GO:0005737">
    <property type="term" value="C:cytoplasm"/>
    <property type="evidence" value="ECO:0007669"/>
    <property type="project" value="UniProtKB-SubCell"/>
</dbReference>
<sequence length="408" mass="45169">MRGAKGPRKGKEMQEIALIEEAAILIHQGKIITLGKEADLLPKTKELKIKKVIDVGGKLVTPGLVDPHTHLVFGGSREHELKLKIQGLSYLEILGLGGGILNTVQKTREWSKKRLKKKAVQHLNTMLKYGTTTIEAKSGYGLSADAELKQLRIVKELAKEHPMDIRSTFLGAHALPEDYKNKPEVFLEKMVDLFKIIKKEELADYCDIFCEEGVFSVEQSRNYLQKAKDNGFQLKIHADEIHPIGGSELAAELGALSADHLVGASDEGIKQLAQAGTIAVLLPGTSFYLRSKKYARARYMIENNLPIALSTDFNPGSSPTESLQFIITLAALYLDMLPEEIWNAVTVNSAYAIGLGEKVGQLDEGWQADLVIWNADNYEYIPYHYGINHVDTVIKKGQILVKGGELIV</sequence>
<comment type="function">
    <text evidence="7">Catalyzes the hydrolytic cleavage of the carbon-nitrogen bond in imidazolone-5-propanoate to yield N-formimidoyl-L-glutamate. It is the third step in the universal histidine degradation pathway.</text>
</comment>
<dbReference type="InterPro" id="IPR032466">
    <property type="entry name" value="Metal_Hydrolase"/>
</dbReference>
<keyword evidence="2 7" id="KW-0479">Metal-binding</keyword>
<evidence type="ECO:0000313" key="9">
    <source>
        <dbReference type="EMBL" id="OEF99115.1"/>
    </source>
</evidence>
<name>A0A1D2YTZ2_9BACI</name>
<feature type="binding site" evidence="7">
    <location>
        <position position="68"/>
    </location>
    <ligand>
        <name>Zn(2+)</name>
        <dbReference type="ChEBI" id="CHEBI:29105"/>
    </ligand>
</feature>
<feature type="binding site" evidence="7">
    <location>
        <position position="70"/>
    </location>
    <ligand>
        <name>Fe(3+)</name>
        <dbReference type="ChEBI" id="CHEBI:29034"/>
    </ligand>
</feature>
<dbReference type="EMBL" id="MIJF01000035">
    <property type="protein sequence ID" value="OEF99115.1"/>
    <property type="molecule type" value="Genomic_DNA"/>
</dbReference>
<dbReference type="GO" id="GO:0005506">
    <property type="term" value="F:iron ion binding"/>
    <property type="evidence" value="ECO:0007669"/>
    <property type="project" value="UniProtKB-UniRule"/>
</dbReference>
<gene>
    <name evidence="7" type="primary">hutI</name>
    <name evidence="9" type="ORF">BHF71_02305</name>
</gene>
<evidence type="ECO:0000259" key="8">
    <source>
        <dbReference type="Pfam" id="PF01979"/>
    </source>
</evidence>
<feature type="binding site" evidence="7">
    <location>
        <position position="68"/>
    </location>
    <ligand>
        <name>Fe(3+)</name>
        <dbReference type="ChEBI" id="CHEBI:29034"/>
    </ligand>
</feature>
<dbReference type="Gene3D" id="3.20.20.140">
    <property type="entry name" value="Metal-dependent hydrolases"/>
    <property type="match status" value="1"/>
</dbReference>
<proteinExistence type="inferred from homology"/>
<reference evidence="9 10" key="1">
    <citation type="submission" date="2016-09" db="EMBL/GenBank/DDBJ databases">
        <title>Draft genome sequence for the type strain of Vulcanibacillus modesticaldus BR, a strictly anaerobic, moderately thermophilic, and nitrate-reducing bacterium from deep sea-hydrothermal vents of the Mid-Atlantic Ridge.</title>
        <authorList>
            <person name="Abin C.A."/>
            <person name="Hollibaugh J.T."/>
        </authorList>
    </citation>
    <scope>NUCLEOTIDE SEQUENCE [LARGE SCALE GENOMIC DNA]</scope>
    <source>
        <strain evidence="9 10">BR</strain>
    </source>
</reference>
<comment type="catalytic activity">
    <reaction evidence="7">
        <text>4-imidazolone-5-propanoate + H2O = N-formimidoyl-L-glutamate</text>
        <dbReference type="Rhea" id="RHEA:23660"/>
        <dbReference type="ChEBI" id="CHEBI:15377"/>
        <dbReference type="ChEBI" id="CHEBI:58928"/>
        <dbReference type="ChEBI" id="CHEBI:77893"/>
        <dbReference type="EC" id="3.5.2.7"/>
    </reaction>
</comment>
<feature type="binding site" evidence="7">
    <location>
        <position position="316"/>
    </location>
    <ligand>
        <name>N-formimidoyl-L-glutamate</name>
        <dbReference type="ChEBI" id="CHEBI:58928"/>
    </ligand>
</feature>
<comment type="pathway">
    <text evidence="7">Amino-acid degradation; L-histidine degradation into L-glutamate; N-formimidoyl-L-glutamate from L-histidine: step 3/3.</text>
</comment>
<dbReference type="STRING" id="337097.BHF71_02305"/>
<keyword evidence="6 7" id="KW-0408">Iron</keyword>
<dbReference type="InterPro" id="IPR006680">
    <property type="entry name" value="Amidohydro-rel"/>
</dbReference>
<dbReference type="PANTHER" id="PTHR42752:SF1">
    <property type="entry name" value="IMIDAZOLONEPROPIONASE-RELATED"/>
    <property type="match status" value="1"/>
</dbReference>
<feature type="binding site" evidence="7">
    <location>
        <position position="237"/>
    </location>
    <ligand>
        <name>Zn(2+)</name>
        <dbReference type="ChEBI" id="CHEBI:29105"/>
    </ligand>
</feature>
<keyword evidence="5 7" id="KW-0862">Zinc</keyword>
<organism evidence="9 10">
    <name type="scientific">Vulcanibacillus modesticaldus</name>
    <dbReference type="NCBI Taxonomy" id="337097"/>
    <lineage>
        <taxon>Bacteria</taxon>
        <taxon>Bacillati</taxon>
        <taxon>Bacillota</taxon>
        <taxon>Bacilli</taxon>
        <taxon>Bacillales</taxon>
        <taxon>Bacillaceae</taxon>
        <taxon>Vulcanibacillus</taxon>
    </lineage>
</organism>
<feature type="binding site" evidence="7">
    <location>
        <position position="237"/>
    </location>
    <ligand>
        <name>Fe(3+)</name>
        <dbReference type="ChEBI" id="CHEBI:29034"/>
    </ligand>
</feature>
<evidence type="ECO:0000256" key="3">
    <source>
        <dbReference type="ARBA" id="ARBA00022801"/>
    </source>
</evidence>
<comment type="similarity">
    <text evidence="7">Belongs to the metallo-dependent hydrolases superfamily. HutI family.</text>
</comment>
<dbReference type="SUPFAM" id="SSF51556">
    <property type="entry name" value="Metallo-dependent hydrolases"/>
    <property type="match status" value="1"/>
</dbReference>
<evidence type="ECO:0000256" key="5">
    <source>
        <dbReference type="ARBA" id="ARBA00022833"/>
    </source>
</evidence>
<feature type="binding site" evidence="7">
    <location>
        <position position="140"/>
    </location>
    <ligand>
        <name>4-imidazolone-5-propanoate</name>
        <dbReference type="ChEBI" id="CHEBI:77893"/>
    </ligand>
</feature>
<feature type="binding site" evidence="7">
    <location>
        <position position="312"/>
    </location>
    <ligand>
        <name>Zn(2+)</name>
        <dbReference type="ChEBI" id="CHEBI:29105"/>
    </ligand>
</feature>
<dbReference type="GO" id="GO:0019556">
    <property type="term" value="P:L-histidine catabolic process to glutamate and formamide"/>
    <property type="evidence" value="ECO:0007669"/>
    <property type="project" value="UniProtKB-UniRule"/>
</dbReference>
<dbReference type="NCBIfam" id="TIGR01224">
    <property type="entry name" value="hutI"/>
    <property type="match status" value="1"/>
</dbReference>
<comment type="caution">
    <text evidence="9">The sequence shown here is derived from an EMBL/GenBank/DDBJ whole genome shotgun (WGS) entry which is preliminary data.</text>
</comment>
<feature type="binding site" evidence="7">
    <location>
        <position position="173"/>
    </location>
    <ligand>
        <name>4-imidazolone-5-propanoate</name>
        <dbReference type="ChEBI" id="CHEBI:77893"/>
    </ligand>
</feature>
<dbReference type="OrthoDB" id="9776455at2"/>
<feature type="binding site" evidence="7">
    <location>
        <position position="317"/>
    </location>
    <ligand>
        <name>4-imidazolone-5-propanoate</name>
        <dbReference type="ChEBI" id="CHEBI:77893"/>
    </ligand>
</feature>
<dbReference type="RefSeq" id="WP_069657092.1">
    <property type="nucleotide sequence ID" value="NZ_MIJF01000035.1"/>
</dbReference>
<evidence type="ECO:0000256" key="7">
    <source>
        <dbReference type="HAMAP-Rule" id="MF_00372"/>
    </source>
</evidence>
<feature type="binding site" evidence="7">
    <location>
        <position position="240"/>
    </location>
    <ligand>
        <name>4-imidazolone-5-propanoate</name>
        <dbReference type="ChEBI" id="CHEBI:77893"/>
    </ligand>
</feature>
<keyword evidence="3 7" id="KW-0378">Hydrolase</keyword>
<dbReference type="GO" id="GO:0019557">
    <property type="term" value="P:L-histidine catabolic process to glutamate and formate"/>
    <property type="evidence" value="ECO:0007669"/>
    <property type="project" value="UniProtKB-UniPathway"/>
</dbReference>
<dbReference type="UniPathway" id="UPA00379">
    <property type="reaction ID" value="UER00551"/>
</dbReference>
<dbReference type="FunFam" id="3.20.20.140:FF:000007">
    <property type="entry name" value="Imidazolonepropionase"/>
    <property type="match status" value="1"/>
</dbReference>
<evidence type="ECO:0000256" key="2">
    <source>
        <dbReference type="ARBA" id="ARBA00022723"/>
    </source>
</evidence>
<comment type="cofactor">
    <cofactor evidence="7">
        <name>Zn(2+)</name>
        <dbReference type="ChEBI" id="CHEBI:29105"/>
    </cofactor>
    <cofactor evidence="7">
        <name>Fe(3+)</name>
        <dbReference type="ChEBI" id="CHEBI:29034"/>
    </cofactor>
    <text evidence="7">Binds 1 zinc or iron ion per subunit.</text>
</comment>
<evidence type="ECO:0000256" key="1">
    <source>
        <dbReference type="ARBA" id="ARBA00012864"/>
    </source>
</evidence>
<dbReference type="Gene3D" id="2.30.40.10">
    <property type="entry name" value="Urease, subunit C, domain 1"/>
    <property type="match status" value="1"/>
</dbReference>
<dbReference type="PANTHER" id="PTHR42752">
    <property type="entry name" value="IMIDAZOLONEPROPIONASE"/>
    <property type="match status" value="1"/>
</dbReference>
<feature type="binding site" evidence="7">
    <location>
        <position position="140"/>
    </location>
    <ligand>
        <name>N-formimidoyl-L-glutamate</name>
        <dbReference type="ChEBI" id="CHEBI:58928"/>
    </ligand>
</feature>
<feature type="domain" description="Amidohydrolase-related" evidence="8">
    <location>
        <begin position="59"/>
        <end position="399"/>
    </location>
</feature>
<dbReference type="CDD" id="cd01296">
    <property type="entry name" value="Imidazolone-5PH"/>
    <property type="match status" value="1"/>
</dbReference>
<dbReference type="Pfam" id="PF01979">
    <property type="entry name" value="Amidohydro_1"/>
    <property type="match status" value="1"/>
</dbReference>
<keyword evidence="10" id="KW-1185">Reference proteome</keyword>
<dbReference type="EC" id="3.5.2.7" evidence="1 7"/>
<dbReference type="InterPro" id="IPR005920">
    <property type="entry name" value="HutI"/>
</dbReference>
<keyword evidence="4 7" id="KW-0369">Histidine metabolism</keyword>
<evidence type="ECO:0000256" key="4">
    <source>
        <dbReference type="ARBA" id="ARBA00022808"/>
    </source>
</evidence>
<dbReference type="GO" id="GO:0050480">
    <property type="term" value="F:imidazolonepropionase activity"/>
    <property type="evidence" value="ECO:0007669"/>
    <property type="project" value="UniProtKB-UniRule"/>
</dbReference>
<feature type="binding site" evidence="7">
    <location>
        <position position="70"/>
    </location>
    <ligand>
        <name>Zn(2+)</name>
        <dbReference type="ChEBI" id="CHEBI:29105"/>
    </ligand>
</feature>
<feature type="binding site" evidence="7">
    <location>
        <position position="312"/>
    </location>
    <ligand>
        <name>Fe(3+)</name>
        <dbReference type="ChEBI" id="CHEBI:29034"/>
    </ligand>
</feature>
<evidence type="ECO:0000313" key="10">
    <source>
        <dbReference type="Proteomes" id="UP000243739"/>
    </source>
</evidence>
<comment type="subcellular location">
    <subcellularLocation>
        <location evidence="7">Cytoplasm</location>
    </subcellularLocation>
</comment>
<evidence type="ECO:0000256" key="6">
    <source>
        <dbReference type="ARBA" id="ARBA00023004"/>
    </source>
</evidence>
<keyword evidence="7" id="KW-0963">Cytoplasm</keyword>
<accession>A0A1D2YTZ2</accession>
<feature type="binding site" evidence="7">
    <location>
        <position position="314"/>
    </location>
    <ligand>
        <name>N-formimidoyl-L-glutamate</name>
        <dbReference type="ChEBI" id="CHEBI:58928"/>
    </ligand>
</feature>
<protein>
    <recommendedName>
        <fullName evidence="1 7">Imidazolonepropionase</fullName>
        <ecNumber evidence="1 7">3.5.2.7</ecNumber>
    </recommendedName>
    <alternativeName>
        <fullName evidence="7">Imidazolone-5-propionate hydrolase</fullName>
    </alternativeName>
</protein>